<feature type="transmembrane region" description="Helical" evidence="1">
    <location>
        <begin position="66"/>
        <end position="86"/>
    </location>
</feature>
<feature type="transmembrane region" description="Helical" evidence="1">
    <location>
        <begin position="288"/>
        <end position="307"/>
    </location>
</feature>
<evidence type="ECO:0000313" key="3">
    <source>
        <dbReference type="Proteomes" id="UP000243073"/>
    </source>
</evidence>
<keyword evidence="1" id="KW-0472">Membrane</keyword>
<keyword evidence="1" id="KW-1133">Transmembrane helix</keyword>
<dbReference type="EMBL" id="MDKE01000068">
    <property type="protein sequence ID" value="OIN04496.1"/>
    <property type="molecule type" value="Genomic_DNA"/>
</dbReference>
<sequence length="321" mass="34592">MMPLLKRLTGELTTLLKDTTGVYLTLLKVMLPALLLVKTLDMLGGTQWLAWLLSPLMQLMGLPDSLGLVWATVLLTNIYTAMLVFFEVAGQEPLTAAQLTILGTLMLLAHSLPVEGAVAKRAGVSWRATLAIRIGGALTLGMILNGIYSLTGWLQTPGQVLWQPQDTPDAGLLAWTGDQLITLLGIFPVILALLGLLRLLRLLGIENAIHALLFPVLRLLGIGREAANITIIGVTLGLSYGAGLLIREANSGRLSRRDIFLTLSFLGLCHSIIEDTLLILLLGADLSGILWARLIFSIVVIAILARLPSVLPRPARPVTED</sequence>
<keyword evidence="3" id="KW-1185">Reference proteome</keyword>
<feature type="transmembrane region" description="Helical" evidence="1">
    <location>
        <begin position="229"/>
        <end position="247"/>
    </location>
</feature>
<dbReference type="RefSeq" id="WP_071473982.1">
    <property type="nucleotide sequence ID" value="NZ_MDKE01000068.1"/>
</dbReference>
<protein>
    <recommendedName>
        <fullName evidence="4">Nucleoside recognition protein</fullName>
    </recommendedName>
</protein>
<feature type="transmembrane region" description="Helical" evidence="1">
    <location>
        <begin position="259"/>
        <end position="282"/>
    </location>
</feature>
<evidence type="ECO:0000256" key="1">
    <source>
        <dbReference type="SAM" id="Phobius"/>
    </source>
</evidence>
<dbReference type="AlphaFoldDB" id="A0A1J4Q9I5"/>
<keyword evidence="1" id="KW-0812">Transmembrane</keyword>
<evidence type="ECO:0008006" key="4">
    <source>
        <dbReference type="Google" id="ProtNLM"/>
    </source>
</evidence>
<dbReference type="STRING" id="1414654.BFR47_06260"/>
<evidence type="ECO:0000313" key="2">
    <source>
        <dbReference type="EMBL" id="OIN04496.1"/>
    </source>
</evidence>
<reference evidence="2 3" key="1">
    <citation type="submission" date="2016-07" db="EMBL/GenBank/DDBJ databases">
        <title>Draft Genome Sequence of Oceanisphaera psychrotolerans, isolated from coastal sediment samples.</title>
        <authorList>
            <person name="Zhuo S."/>
            <person name="Ruan Z."/>
        </authorList>
    </citation>
    <scope>NUCLEOTIDE SEQUENCE [LARGE SCALE GENOMIC DNA]</scope>
    <source>
        <strain evidence="2 3">LAM-WHM-ZC</strain>
    </source>
</reference>
<feature type="transmembrane region" description="Helical" evidence="1">
    <location>
        <begin position="180"/>
        <end position="200"/>
    </location>
</feature>
<name>A0A1J4Q9I5_9GAMM</name>
<proteinExistence type="predicted"/>
<feature type="transmembrane region" description="Helical" evidence="1">
    <location>
        <begin position="20"/>
        <end position="37"/>
    </location>
</feature>
<gene>
    <name evidence="2" type="ORF">BFR47_06260</name>
</gene>
<feature type="transmembrane region" description="Helical" evidence="1">
    <location>
        <begin position="130"/>
        <end position="148"/>
    </location>
</feature>
<dbReference type="Proteomes" id="UP000243073">
    <property type="component" value="Unassembled WGS sequence"/>
</dbReference>
<feature type="transmembrane region" description="Helical" evidence="1">
    <location>
        <begin position="207"/>
        <end position="223"/>
    </location>
</feature>
<comment type="caution">
    <text evidence="2">The sequence shown here is derived from an EMBL/GenBank/DDBJ whole genome shotgun (WGS) entry which is preliminary data.</text>
</comment>
<accession>A0A1J4Q9I5</accession>
<organism evidence="2 3">
    <name type="scientific">Oceanisphaera psychrotolerans</name>
    <dbReference type="NCBI Taxonomy" id="1414654"/>
    <lineage>
        <taxon>Bacteria</taxon>
        <taxon>Pseudomonadati</taxon>
        <taxon>Pseudomonadota</taxon>
        <taxon>Gammaproteobacteria</taxon>
        <taxon>Aeromonadales</taxon>
        <taxon>Aeromonadaceae</taxon>
        <taxon>Oceanisphaera</taxon>
    </lineage>
</organism>